<feature type="region of interest" description="Disordered" evidence="1">
    <location>
        <begin position="86"/>
        <end position="129"/>
    </location>
</feature>
<feature type="compositionally biased region" description="Polar residues" evidence="1">
    <location>
        <begin position="40"/>
        <end position="57"/>
    </location>
</feature>
<dbReference type="Proteomes" id="UP000031443">
    <property type="component" value="Unassembled WGS sequence"/>
</dbReference>
<dbReference type="InterPro" id="IPR021785">
    <property type="entry name" value="DUF3350"/>
</dbReference>
<proteinExistence type="predicted"/>
<dbReference type="Pfam" id="PF11830">
    <property type="entry name" value="DUF3350"/>
    <property type="match status" value="1"/>
</dbReference>
<feature type="region of interest" description="Disordered" evidence="1">
    <location>
        <begin position="1"/>
        <end position="69"/>
    </location>
</feature>
<reference evidence="4" key="1">
    <citation type="journal article" date="2013" name="Nat. Genet.">
        <title>The draft genomes of soft-shell turtle and green sea turtle yield insights into the development and evolution of the turtle-specific body plan.</title>
        <authorList>
            <person name="Wang Z."/>
            <person name="Pascual-Anaya J."/>
            <person name="Zadissa A."/>
            <person name="Li W."/>
            <person name="Niimura Y."/>
            <person name="Huang Z."/>
            <person name="Li C."/>
            <person name="White S."/>
            <person name="Xiong Z."/>
            <person name="Fang D."/>
            <person name="Wang B."/>
            <person name="Ming Y."/>
            <person name="Chen Y."/>
            <person name="Zheng Y."/>
            <person name="Kuraku S."/>
            <person name="Pignatelli M."/>
            <person name="Herrero J."/>
            <person name="Beal K."/>
            <person name="Nozawa M."/>
            <person name="Li Q."/>
            <person name="Wang J."/>
            <person name="Zhang H."/>
            <person name="Yu L."/>
            <person name="Shigenobu S."/>
            <person name="Wang J."/>
            <person name="Liu J."/>
            <person name="Flicek P."/>
            <person name="Searle S."/>
            <person name="Wang J."/>
            <person name="Kuratani S."/>
            <person name="Yin Y."/>
            <person name="Aken B."/>
            <person name="Zhang G."/>
            <person name="Irie N."/>
        </authorList>
    </citation>
    <scope>NUCLEOTIDE SEQUENCE [LARGE SCALE GENOMIC DNA]</scope>
</reference>
<dbReference type="EMBL" id="KB527356">
    <property type="protein sequence ID" value="EMP35873.1"/>
    <property type="molecule type" value="Genomic_DNA"/>
</dbReference>
<evidence type="ECO:0000256" key="1">
    <source>
        <dbReference type="SAM" id="MobiDB-lite"/>
    </source>
</evidence>
<gene>
    <name evidence="3" type="ORF">UY3_06949</name>
</gene>
<protein>
    <submittedName>
        <fullName evidence="3">TBC1 domain family member 1</fullName>
    </submittedName>
</protein>
<dbReference type="AlphaFoldDB" id="M7BUY3"/>
<evidence type="ECO:0000313" key="4">
    <source>
        <dbReference type="Proteomes" id="UP000031443"/>
    </source>
</evidence>
<accession>M7BUY3</accession>
<name>M7BUY3_CHEMY</name>
<feature type="domain" description="DUF3350" evidence="2">
    <location>
        <begin position="218"/>
        <end position="272"/>
    </location>
</feature>
<organism evidence="3 4">
    <name type="scientific">Chelonia mydas</name>
    <name type="common">Green sea-turtle</name>
    <name type="synonym">Chelonia agassizi</name>
    <dbReference type="NCBI Taxonomy" id="8469"/>
    <lineage>
        <taxon>Eukaryota</taxon>
        <taxon>Metazoa</taxon>
        <taxon>Chordata</taxon>
        <taxon>Craniata</taxon>
        <taxon>Vertebrata</taxon>
        <taxon>Euteleostomi</taxon>
        <taxon>Archelosauria</taxon>
        <taxon>Testudinata</taxon>
        <taxon>Testudines</taxon>
        <taxon>Cryptodira</taxon>
        <taxon>Durocryptodira</taxon>
        <taxon>Americhelydia</taxon>
        <taxon>Chelonioidea</taxon>
        <taxon>Cheloniidae</taxon>
        <taxon>Chelonia</taxon>
    </lineage>
</organism>
<feature type="compositionally biased region" description="Polar residues" evidence="1">
    <location>
        <begin position="1"/>
        <end position="10"/>
    </location>
</feature>
<sequence length="375" mass="41872">MPVPQVSGQRSRGKLPLGSPQSPPAQRRSWSGDRSRPRLLTSNRLGCSPRASPSTPARLSGWVPSKWGSRHRSTLRHNYRCDRERNCRRSPSHRGYHSHSRHRRHCRSQSDSCSRSPPRHRPAARDVDRRHRTVEGLCVGADCGAAAVSDTARLHWGCGPVDSRPGELGPLCQVGSACGRLPTFQEDSEQVRDSERANGLGLEIPCDNGQDYSELGDLPPRSPLEPVCEDGPFGPVKEDRKRTTRELRELWQKAILQQILLLRMEKENQKLQAIKSRTSCSVHAGALLRFWDSMITSADEICTVTCADQLAMLAKQEMKFKSLRGFSCLPCQFICVESAVQSGHNGALWDSSRRPIPSNCIHTIPNSTRRCGFKC</sequence>
<evidence type="ECO:0000313" key="3">
    <source>
        <dbReference type="EMBL" id="EMP35873.1"/>
    </source>
</evidence>
<evidence type="ECO:0000259" key="2">
    <source>
        <dbReference type="Pfam" id="PF11830"/>
    </source>
</evidence>
<keyword evidence="4" id="KW-1185">Reference proteome</keyword>
<feature type="compositionally biased region" description="Basic residues" evidence="1">
    <location>
        <begin position="88"/>
        <end position="107"/>
    </location>
</feature>